<protein>
    <submittedName>
        <fullName evidence="6">DNL zinc finger, putative</fullName>
    </submittedName>
</protein>
<dbReference type="InterPro" id="IPR007853">
    <property type="entry name" value="Znf_DNL-typ"/>
</dbReference>
<dbReference type="PANTHER" id="PTHR20922">
    <property type="entry name" value="DNL-TYPE ZINC FINGER PROTEIN"/>
    <property type="match status" value="1"/>
</dbReference>
<accession>A0A1G4IEC3</accession>
<evidence type="ECO:0000313" key="7">
    <source>
        <dbReference type="Proteomes" id="UP000195570"/>
    </source>
</evidence>
<organism evidence="6 7">
    <name type="scientific">Trypanosoma equiperdum</name>
    <dbReference type="NCBI Taxonomy" id="5694"/>
    <lineage>
        <taxon>Eukaryota</taxon>
        <taxon>Discoba</taxon>
        <taxon>Euglenozoa</taxon>
        <taxon>Kinetoplastea</taxon>
        <taxon>Metakinetoplastina</taxon>
        <taxon>Trypanosomatida</taxon>
        <taxon>Trypanosomatidae</taxon>
        <taxon>Trypanosoma</taxon>
    </lineage>
</organism>
<dbReference type="GO" id="GO:0005739">
    <property type="term" value="C:mitochondrion"/>
    <property type="evidence" value="ECO:0007669"/>
    <property type="project" value="TreeGrafter"/>
</dbReference>
<proteinExistence type="predicted"/>
<gene>
    <name evidence="6" type="ORF">TEOVI_000221600</name>
</gene>
<dbReference type="GO" id="GO:0008270">
    <property type="term" value="F:zinc ion binding"/>
    <property type="evidence" value="ECO:0007669"/>
    <property type="project" value="UniProtKB-KW"/>
</dbReference>
<name>A0A1G4IEC3_TRYEQ</name>
<dbReference type="Pfam" id="PF05180">
    <property type="entry name" value="zf-DNL"/>
    <property type="match status" value="1"/>
</dbReference>
<dbReference type="InterPro" id="IPR024158">
    <property type="entry name" value="Mt_import_TIM15"/>
</dbReference>
<keyword evidence="1" id="KW-0479">Metal-binding</keyword>
<dbReference type="GeneID" id="92376156"/>
<keyword evidence="3" id="KW-0862">Zinc</keyword>
<dbReference type="SMR" id="A0A1G4IEC3"/>
<dbReference type="PROSITE" id="PS51501">
    <property type="entry name" value="ZF_DNL"/>
    <property type="match status" value="1"/>
</dbReference>
<dbReference type="GO" id="GO:0006457">
    <property type="term" value="P:protein folding"/>
    <property type="evidence" value="ECO:0007669"/>
    <property type="project" value="TreeGrafter"/>
</dbReference>
<dbReference type="Proteomes" id="UP000195570">
    <property type="component" value="Unassembled WGS sequence"/>
</dbReference>
<dbReference type="GO" id="GO:0050821">
    <property type="term" value="P:protein stabilization"/>
    <property type="evidence" value="ECO:0007669"/>
    <property type="project" value="TreeGrafter"/>
</dbReference>
<evidence type="ECO:0000256" key="4">
    <source>
        <dbReference type="PROSITE-ProRule" id="PRU00834"/>
    </source>
</evidence>
<evidence type="ECO:0000256" key="3">
    <source>
        <dbReference type="ARBA" id="ARBA00022833"/>
    </source>
</evidence>
<evidence type="ECO:0000256" key="1">
    <source>
        <dbReference type="ARBA" id="ARBA00022723"/>
    </source>
</evidence>
<sequence>MLHTVSELAMRRCLCLRGFRPQVAVSALGIDLRSCGVRFCASKPPGIHLTQRTSEGPVSDDPRRGAVRNNIEELVKNLSEEDQRLILSALQDPEAQPSSKMGGPGIGTKTGDMVAAFTCGQCEHRMVKRFSKHAYTKGIVIVQCPSCEVRHLLADNLGWFVDGAKNVEEMLREKGDSFIRVGNDYQVEPTSVGTERDGNNN</sequence>
<dbReference type="VEuPathDB" id="TriTrypDB:TEOVI_000221600"/>
<comment type="caution">
    <text evidence="6">The sequence shown here is derived from an EMBL/GenBank/DDBJ whole genome shotgun (WGS) entry which is preliminary data.</text>
</comment>
<reference evidence="6" key="1">
    <citation type="submission" date="2016-09" db="EMBL/GenBank/DDBJ databases">
        <authorList>
            <person name="Hebert L."/>
            <person name="Moumen B."/>
        </authorList>
    </citation>
    <scope>NUCLEOTIDE SEQUENCE [LARGE SCALE GENOMIC DNA]</scope>
    <source>
        <strain evidence="6">OVI</strain>
    </source>
</reference>
<dbReference type="GO" id="GO:0051087">
    <property type="term" value="F:protein-folding chaperone binding"/>
    <property type="evidence" value="ECO:0007669"/>
    <property type="project" value="TreeGrafter"/>
</dbReference>
<keyword evidence="2 4" id="KW-0863">Zinc-finger</keyword>
<feature type="domain" description="DNL-type" evidence="5">
    <location>
        <begin position="108"/>
        <end position="201"/>
    </location>
</feature>
<dbReference type="AlphaFoldDB" id="A0A1G4IEC3"/>
<evidence type="ECO:0000259" key="5">
    <source>
        <dbReference type="PROSITE" id="PS51501"/>
    </source>
</evidence>
<dbReference type="RefSeq" id="XP_067081415.1">
    <property type="nucleotide sequence ID" value="XM_067225314.1"/>
</dbReference>
<keyword evidence="7" id="KW-1185">Reference proteome</keyword>
<evidence type="ECO:0000256" key="2">
    <source>
        <dbReference type="ARBA" id="ARBA00022771"/>
    </source>
</evidence>
<dbReference type="EMBL" id="CZPT02001506">
    <property type="protein sequence ID" value="SCU70642.1"/>
    <property type="molecule type" value="Genomic_DNA"/>
</dbReference>
<dbReference type="GO" id="GO:0030150">
    <property type="term" value="P:protein import into mitochondrial matrix"/>
    <property type="evidence" value="ECO:0007669"/>
    <property type="project" value="TreeGrafter"/>
</dbReference>
<evidence type="ECO:0000313" key="6">
    <source>
        <dbReference type="EMBL" id="SCU70642.1"/>
    </source>
</evidence>
<dbReference type="PANTHER" id="PTHR20922:SF13">
    <property type="entry name" value="DNL-TYPE ZINC FINGER PROTEIN"/>
    <property type="match status" value="1"/>
</dbReference>